<proteinExistence type="predicted"/>
<sequence>MIFISSDALNNVPTKLNSFSPCKKCQRAKDPIMPKNRGISSNFRSPRNSFAETEAEDGAA</sequence>
<evidence type="ECO:0000313" key="3">
    <source>
        <dbReference type="Proteomes" id="UP000479000"/>
    </source>
</evidence>
<dbReference type="EMBL" id="CADCXU010011776">
    <property type="protein sequence ID" value="CAB0001922.1"/>
    <property type="molecule type" value="Genomic_DNA"/>
</dbReference>
<evidence type="ECO:0000256" key="1">
    <source>
        <dbReference type="SAM" id="MobiDB-lite"/>
    </source>
</evidence>
<name>A0A6H5GG09_9HEMI</name>
<keyword evidence="3" id="KW-1185">Reference proteome</keyword>
<organism evidence="2 3">
    <name type="scientific">Nesidiocoris tenuis</name>
    <dbReference type="NCBI Taxonomy" id="355587"/>
    <lineage>
        <taxon>Eukaryota</taxon>
        <taxon>Metazoa</taxon>
        <taxon>Ecdysozoa</taxon>
        <taxon>Arthropoda</taxon>
        <taxon>Hexapoda</taxon>
        <taxon>Insecta</taxon>
        <taxon>Pterygota</taxon>
        <taxon>Neoptera</taxon>
        <taxon>Paraneoptera</taxon>
        <taxon>Hemiptera</taxon>
        <taxon>Heteroptera</taxon>
        <taxon>Panheteroptera</taxon>
        <taxon>Cimicomorpha</taxon>
        <taxon>Miridae</taxon>
        <taxon>Dicyphina</taxon>
        <taxon>Nesidiocoris</taxon>
    </lineage>
</organism>
<protein>
    <submittedName>
        <fullName evidence="2">Uncharacterized protein</fullName>
    </submittedName>
</protein>
<feature type="non-terminal residue" evidence="2">
    <location>
        <position position="60"/>
    </location>
</feature>
<feature type="compositionally biased region" description="Polar residues" evidence="1">
    <location>
        <begin position="38"/>
        <end position="51"/>
    </location>
</feature>
<dbReference type="AlphaFoldDB" id="A0A6H5GG09"/>
<reference evidence="2 3" key="1">
    <citation type="submission" date="2020-02" db="EMBL/GenBank/DDBJ databases">
        <authorList>
            <person name="Ferguson B K."/>
        </authorList>
    </citation>
    <scope>NUCLEOTIDE SEQUENCE [LARGE SCALE GENOMIC DNA]</scope>
</reference>
<accession>A0A6H5GG09</accession>
<gene>
    <name evidence="2" type="ORF">NTEN_LOCUS7709</name>
</gene>
<dbReference type="Proteomes" id="UP000479000">
    <property type="component" value="Unassembled WGS sequence"/>
</dbReference>
<feature type="region of interest" description="Disordered" evidence="1">
    <location>
        <begin position="28"/>
        <end position="60"/>
    </location>
</feature>
<evidence type="ECO:0000313" key="2">
    <source>
        <dbReference type="EMBL" id="CAB0001922.1"/>
    </source>
</evidence>